<evidence type="ECO:0000313" key="1">
    <source>
        <dbReference type="EMBL" id="UQT60690.1"/>
    </source>
</evidence>
<dbReference type="RefSeq" id="WP_249592023.1">
    <property type="nucleotide sequence ID" value="NZ_BAAAQL010000018.1"/>
</dbReference>
<protein>
    <submittedName>
        <fullName evidence="1">Uncharacterized protein</fullName>
    </submittedName>
</protein>
<reference evidence="1 2" key="1">
    <citation type="submission" date="2022-05" db="EMBL/GenBank/DDBJ databases">
        <authorList>
            <person name="Zhou X."/>
            <person name="Li K."/>
            <person name="Man Y."/>
        </authorList>
    </citation>
    <scope>NUCLEOTIDE SEQUENCE [LARGE SCALE GENOMIC DNA]</scope>
    <source>
        <strain evidence="1 2">MS405</strain>
    </source>
</reference>
<organism evidence="1 2">
    <name type="scientific">Streptomyces durmitorensis</name>
    <dbReference type="NCBI Taxonomy" id="319947"/>
    <lineage>
        <taxon>Bacteria</taxon>
        <taxon>Bacillati</taxon>
        <taxon>Actinomycetota</taxon>
        <taxon>Actinomycetes</taxon>
        <taxon>Kitasatosporales</taxon>
        <taxon>Streptomycetaceae</taxon>
        <taxon>Streptomyces</taxon>
    </lineage>
</organism>
<keyword evidence="2" id="KW-1185">Reference proteome</keyword>
<accession>A0ABY4Q3D0</accession>
<dbReference type="EMBL" id="CP097289">
    <property type="protein sequence ID" value="UQT60690.1"/>
    <property type="molecule type" value="Genomic_DNA"/>
</dbReference>
<proteinExistence type="predicted"/>
<sequence length="82" mass="8761">MPESPESKEPEGNVPEISLRIRRLVLDRLPDGPSGQAELAKEIESQLARPLSAALPPGVAVPAIAHHIAATIQQRAPRKEAS</sequence>
<evidence type="ECO:0000313" key="2">
    <source>
        <dbReference type="Proteomes" id="UP000829992"/>
    </source>
</evidence>
<dbReference type="Proteomes" id="UP000829992">
    <property type="component" value="Chromosome"/>
</dbReference>
<gene>
    <name evidence="1" type="ORF">M4V62_39580</name>
</gene>
<name>A0ABY4Q3D0_9ACTN</name>